<organism evidence="1 2">
    <name type="scientific">Riccia sorocarpa</name>
    <dbReference type="NCBI Taxonomy" id="122646"/>
    <lineage>
        <taxon>Eukaryota</taxon>
        <taxon>Viridiplantae</taxon>
        <taxon>Streptophyta</taxon>
        <taxon>Embryophyta</taxon>
        <taxon>Marchantiophyta</taxon>
        <taxon>Marchantiopsida</taxon>
        <taxon>Marchantiidae</taxon>
        <taxon>Marchantiales</taxon>
        <taxon>Ricciaceae</taxon>
        <taxon>Riccia</taxon>
    </lineage>
</organism>
<comment type="caution">
    <text evidence="1">The sequence shown here is derived from an EMBL/GenBank/DDBJ whole genome shotgun (WGS) entry which is preliminary data.</text>
</comment>
<sequence length="129" mass="14339">MALQSPALHAFAFTFPPSSREFLCVQQGPRCRLPLGGSTLLIGRGFDGKCLLIRRKLPKNGVGYGLRRYHIPSDKTSACGHAYSQLKSTKKRSVEARVATETFVPNPTASDGDELETMDPEFYRMGYIR</sequence>
<evidence type="ECO:0000313" key="2">
    <source>
        <dbReference type="Proteomes" id="UP001633002"/>
    </source>
</evidence>
<accession>A0ABD3IIS8</accession>
<gene>
    <name evidence="1" type="ORF">R1sor_019456</name>
</gene>
<dbReference type="EMBL" id="JBJQOH010000001">
    <property type="protein sequence ID" value="KAL3701434.1"/>
    <property type="molecule type" value="Genomic_DNA"/>
</dbReference>
<reference evidence="1 2" key="1">
    <citation type="submission" date="2024-09" db="EMBL/GenBank/DDBJ databases">
        <title>Chromosome-scale assembly of Riccia sorocarpa.</title>
        <authorList>
            <person name="Paukszto L."/>
        </authorList>
    </citation>
    <scope>NUCLEOTIDE SEQUENCE [LARGE SCALE GENOMIC DNA]</scope>
    <source>
        <strain evidence="1">LP-2024</strain>
        <tissue evidence="1">Aerial parts of the thallus</tissue>
    </source>
</reference>
<name>A0ABD3IIS8_9MARC</name>
<keyword evidence="2" id="KW-1185">Reference proteome</keyword>
<protein>
    <submittedName>
        <fullName evidence="1">Uncharacterized protein</fullName>
    </submittedName>
</protein>
<evidence type="ECO:0000313" key="1">
    <source>
        <dbReference type="EMBL" id="KAL3701434.1"/>
    </source>
</evidence>
<dbReference type="Proteomes" id="UP001633002">
    <property type="component" value="Unassembled WGS sequence"/>
</dbReference>
<dbReference type="AlphaFoldDB" id="A0ABD3IIS8"/>
<proteinExistence type="predicted"/>